<dbReference type="InterPro" id="IPR003961">
    <property type="entry name" value="FN3_dom"/>
</dbReference>
<evidence type="ECO:0000313" key="4">
    <source>
        <dbReference type="EMBL" id="RNA25576.1"/>
    </source>
</evidence>
<keyword evidence="2" id="KW-0812">Transmembrane</keyword>
<dbReference type="STRING" id="10195.A0A3M7RPU3"/>
<keyword evidence="2" id="KW-1133">Transmembrane helix</keyword>
<keyword evidence="2" id="KW-0472">Membrane</keyword>
<feature type="compositionally biased region" description="Polar residues" evidence="1">
    <location>
        <begin position="438"/>
        <end position="466"/>
    </location>
</feature>
<evidence type="ECO:0000259" key="3">
    <source>
        <dbReference type="PROSITE" id="PS50853"/>
    </source>
</evidence>
<evidence type="ECO:0000256" key="1">
    <source>
        <dbReference type="SAM" id="MobiDB-lite"/>
    </source>
</evidence>
<dbReference type="SMART" id="SM00060">
    <property type="entry name" value="FN3"/>
    <property type="match status" value="1"/>
</dbReference>
<proteinExistence type="predicted"/>
<dbReference type="Pfam" id="PF00041">
    <property type="entry name" value="fn3"/>
    <property type="match status" value="1"/>
</dbReference>
<dbReference type="Proteomes" id="UP000276133">
    <property type="component" value="Unassembled WGS sequence"/>
</dbReference>
<accession>A0A3M7RPU3</accession>
<dbReference type="InterPro" id="IPR036116">
    <property type="entry name" value="FN3_sf"/>
</dbReference>
<dbReference type="PROSITE" id="PS50853">
    <property type="entry name" value="FN3"/>
    <property type="match status" value="1"/>
</dbReference>
<reference evidence="4 5" key="1">
    <citation type="journal article" date="2018" name="Sci. Rep.">
        <title>Genomic signatures of local adaptation to the degree of environmental predictability in rotifers.</title>
        <authorList>
            <person name="Franch-Gras L."/>
            <person name="Hahn C."/>
            <person name="Garcia-Roger E.M."/>
            <person name="Carmona M.J."/>
            <person name="Serra M."/>
            <person name="Gomez A."/>
        </authorList>
    </citation>
    <scope>NUCLEOTIDE SEQUENCE [LARGE SCALE GENOMIC DNA]</scope>
    <source>
        <strain evidence="4">HYR1</strain>
    </source>
</reference>
<protein>
    <submittedName>
        <fullName evidence="4">Hemicentin-2</fullName>
    </submittedName>
</protein>
<organism evidence="4 5">
    <name type="scientific">Brachionus plicatilis</name>
    <name type="common">Marine rotifer</name>
    <name type="synonym">Brachionus muelleri</name>
    <dbReference type="NCBI Taxonomy" id="10195"/>
    <lineage>
        <taxon>Eukaryota</taxon>
        <taxon>Metazoa</taxon>
        <taxon>Spiralia</taxon>
        <taxon>Gnathifera</taxon>
        <taxon>Rotifera</taxon>
        <taxon>Eurotatoria</taxon>
        <taxon>Monogononta</taxon>
        <taxon>Pseudotrocha</taxon>
        <taxon>Ploima</taxon>
        <taxon>Brachionidae</taxon>
        <taxon>Brachionus</taxon>
    </lineage>
</organism>
<comment type="caution">
    <text evidence="4">The sequence shown here is derived from an EMBL/GenBank/DDBJ whole genome shotgun (WGS) entry which is preliminary data.</text>
</comment>
<feature type="transmembrane region" description="Helical" evidence="2">
    <location>
        <begin position="315"/>
        <end position="340"/>
    </location>
</feature>
<evidence type="ECO:0000313" key="5">
    <source>
        <dbReference type="Proteomes" id="UP000276133"/>
    </source>
</evidence>
<sequence>MLNLIIVLQNVLAGTGSVSAKLLLSAITFALATFRLISFKKPDVPSEFKIVSSGPNNVVLSWMAGSNGGENSTFLITINNSLNISTLIEEDLVTEPEDDSRYKQIEIQGLQSKKNYEFKLLAFNSWGMSDYTESLEATTLPSELNPDQLPNILHAQFNEIREAVCFELDQLVDKNLKLINPVDLVVKIDISSIENNSSQAENATKLKTKSYLLNLSKLKFGQNCISFSQLIELDWEVRNSSFFQQFNLANRIDNNVFAIDSNLIINERKISSDLSLGRNFDEFKHLNSINLSICYSNDSSVCSFKIKVKDFTADVSTYVTLIAVGCSAVIIFFALLVAMLCCCCCRKHRNSQNKGSLKKSDINSKLVIKSFPIVSNHFSSYDLSESSYKSSQQQILNGSGSTHSTGSSTFSRTNDKFFYQNSNAYNFGQNLSTVQNVESDTASSTSLENKTASTSNGKSPSNNSPITVEGDNQMFNYSKSKTLLYNGSNNIYIKTYQQQSLKNDNSDSGFTTPVNATNNTTLNKKLVYENNFFLHVTQIDSDPQGLYKYEC</sequence>
<dbReference type="EMBL" id="REGN01002896">
    <property type="protein sequence ID" value="RNA25576.1"/>
    <property type="molecule type" value="Genomic_DNA"/>
</dbReference>
<dbReference type="SUPFAM" id="SSF49265">
    <property type="entry name" value="Fibronectin type III"/>
    <property type="match status" value="1"/>
</dbReference>
<keyword evidence="5" id="KW-1185">Reference proteome</keyword>
<gene>
    <name evidence="4" type="ORF">BpHYR1_035618</name>
</gene>
<dbReference type="InterPro" id="IPR013783">
    <property type="entry name" value="Ig-like_fold"/>
</dbReference>
<dbReference type="OrthoDB" id="5857426at2759"/>
<dbReference type="Gene3D" id="2.60.40.10">
    <property type="entry name" value="Immunoglobulins"/>
    <property type="match status" value="1"/>
</dbReference>
<dbReference type="CDD" id="cd00063">
    <property type="entry name" value="FN3"/>
    <property type="match status" value="1"/>
</dbReference>
<name>A0A3M7RPU3_BRAPC</name>
<feature type="domain" description="Fibronectin type-III" evidence="3">
    <location>
        <begin position="44"/>
        <end position="142"/>
    </location>
</feature>
<feature type="region of interest" description="Disordered" evidence="1">
    <location>
        <begin position="438"/>
        <end position="470"/>
    </location>
</feature>
<evidence type="ECO:0000256" key="2">
    <source>
        <dbReference type="SAM" id="Phobius"/>
    </source>
</evidence>
<dbReference type="AlphaFoldDB" id="A0A3M7RPU3"/>